<evidence type="ECO:0000256" key="2">
    <source>
        <dbReference type="ARBA" id="ARBA00023125"/>
    </source>
</evidence>
<dbReference type="OrthoDB" id="4326943at2"/>
<keyword evidence="2 4" id="KW-0238">DNA-binding</keyword>
<keyword evidence="3" id="KW-0233">DNA recombination</keyword>
<dbReference type="Pfam" id="PF14659">
    <property type="entry name" value="Phage_int_SAM_3"/>
    <property type="match status" value="1"/>
</dbReference>
<dbReference type="Proteomes" id="UP000295244">
    <property type="component" value="Unassembled WGS sequence"/>
</dbReference>
<dbReference type="InterPro" id="IPR044068">
    <property type="entry name" value="CB"/>
</dbReference>
<evidence type="ECO:0000259" key="6">
    <source>
        <dbReference type="PROSITE" id="PS51900"/>
    </source>
</evidence>
<dbReference type="PROSITE" id="PS51900">
    <property type="entry name" value="CB"/>
    <property type="match status" value="1"/>
</dbReference>
<evidence type="ECO:0000313" key="7">
    <source>
        <dbReference type="EMBL" id="TCJ19450.1"/>
    </source>
</evidence>
<dbReference type="Gene3D" id="1.10.443.10">
    <property type="entry name" value="Intergrase catalytic core"/>
    <property type="match status" value="1"/>
</dbReference>
<dbReference type="EMBL" id="SKBU01000008">
    <property type="protein sequence ID" value="TCJ19450.1"/>
    <property type="molecule type" value="Genomic_DNA"/>
</dbReference>
<feature type="domain" description="Tyr recombinase" evidence="5">
    <location>
        <begin position="170"/>
        <end position="371"/>
    </location>
</feature>
<evidence type="ECO:0000256" key="4">
    <source>
        <dbReference type="PROSITE-ProRule" id="PRU01248"/>
    </source>
</evidence>
<evidence type="ECO:0000256" key="1">
    <source>
        <dbReference type="ARBA" id="ARBA00022908"/>
    </source>
</evidence>
<keyword evidence="1" id="KW-0229">DNA integration</keyword>
<evidence type="ECO:0000313" key="8">
    <source>
        <dbReference type="Proteomes" id="UP000295244"/>
    </source>
</evidence>
<dbReference type="AlphaFoldDB" id="A0A4R1BPC1"/>
<dbReference type="SUPFAM" id="SSF56349">
    <property type="entry name" value="DNA breaking-rejoining enzymes"/>
    <property type="match status" value="1"/>
</dbReference>
<feature type="domain" description="Core-binding (CB)" evidence="6">
    <location>
        <begin position="66"/>
        <end position="149"/>
    </location>
</feature>
<organism evidence="7 8">
    <name type="scientific">Rubrobacter taiwanensis</name>
    <dbReference type="NCBI Taxonomy" id="185139"/>
    <lineage>
        <taxon>Bacteria</taxon>
        <taxon>Bacillati</taxon>
        <taxon>Actinomycetota</taxon>
        <taxon>Rubrobacteria</taxon>
        <taxon>Rubrobacterales</taxon>
        <taxon>Rubrobacteraceae</taxon>
        <taxon>Rubrobacter</taxon>
    </lineage>
</organism>
<proteinExistence type="predicted"/>
<sequence>MGKRGNGEGSISRRKNGTWRAEYTVYTAEGRKRKTLYGKTRREVAEKLAKAIADRNGGIVYDAGKLTVGEYLDRWLSDSVRDTVRQRTYERYESIVRVHIKPTLGRIKLKTLAPAHVRGLYREKLGAGLSPRTVQYIHVTLHKALKQAVRDELIPRNASEAIKAPRPTKKEIRPLSPDQARAFLDAARGDRFETLYVLAVHCGLREGELLGLKWEDVDLDAGTLAVRRTLSETRTGHRFEAPKNGKGRRIKLTTGAMKALRRHRKAQLEERLRAAGLWEDHGLVFPNQVGKTMNAKNLTARSFKQILERAGLPRTVRVHDLRHTCATILLKVGQHPKYVQELLGHANIGITLDTYSHVLPGMGDGLADAMDDALG</sequence>
<dbReference type="InterPro" id="IPR013762">
    <property type="entry name" value="Integrase-like_cat_sf"/>
</dbReference>
<accession>A0A4R1BPC1</accession>
<name>A0A4R1BPC1_9ACTN</name>
<dbReference type="InterPro" id="IPR004107">
    <property type="entry name" value="Integrase_SAM-like_N"/>
</dbReference>
<dbReference type="InterPro" id="IPR011010">
    <property type="entry name" value="DNA_brk_join_enz"/>
</dbReference>
<keyword evidence="8" id="KW-1185">Reference proteome</keyword>
<comment type="caution">
    <text evidence="7">The sequence shown here is derived from an EMBL/GenBank/DDBJ whole genome shotgun (WGS) entry which is preliminary data.</text>
</comment>
<dbReference type="GO" id="GO:0003677">
    <property type="term" value="F:DNA binding"/>
    <property type="evidence" value="ECO:0007669"/>
    <property type="project" value="UniProtKB-UniRule"/>
</dbReference>
<dbReference type="GO" id="GO:0015074">
    <property type="term" value="P:DNA integration"/>
    <property type="evidence" value="ECO:0007669"/>
    <property type="project" value="UniProtKB-KW"/>
</dbReference>
<dbReference type="InterPro" id="IPR050090">
    <property type="entry name" value="Tyrosine_recombinase_XerCD"/>
</dbReference>
<dbReference type="Pfam" id="PF00589">
    <property type="entry name" value="Phage_integrase"/>
    <property type="match status" value="1"/>
</dbReference>
<dbReference type="CDD" id="cd01189">
    <property type="entry name" value="INT_ICEBs1_C_like"/>
    <property type="match status" value="1"/>
</dbReference>
<dbReference type="PROSITE" id="PS51898">
    <property type="entry name" value="TYR_RECOMBINASE"/>
    <property type="match status" value="1"/>
</dbReference>
<reference evidence="7 8" key="1">
    <citation type="submission" date="2019-03" db="EMBL/GenBank/DDBJ databases">
        <title>Whole genome sequence of a novel Rubrobacter taiwanensis strain, isolated from Yellowstone National Park.</title>
        <authorList>
            <person name="Freed S."/>
            <person name="Ramaley R.F."/>
            <person name="Kyndt J.A."/>
        </authorList>
    </citation>
    <scope>NUCLEOTIDE SEQUENCE [LARGE SCALE GENOMIC DNA]</scope>
    <source>
        <strain evidence="7 8">Yellowstone</strain>
    </source>
</reference>
<dbReference type="InterPro" id="IPR002104">
    <property type="entry name" value="Integrase_catalytic"/>
</dbReference>
<dbReference type="PANTHER" id="PTHR30349">
    <property type="entry name" value="PHAGE INTEGRASE-RELATED"/>
    <property type="match status" value="1"/>
</dbReference>
<dbReference type="PANTHER" id="PTHR30349:SF91">
    <property type="entry name" value="INTA PROTEIN"/>
    <property type="match status" value="1"/>
</dbReference>
<evidence type="ECO:0000259" key="5">
    <source>
        <dbReference type="PROSITE" id="PS51898"/>
    </source>
</evidence>
<dbReference type="InterPro" id="IPR010998">
    <property type="entry name" value="Integrase_recombinase_N"/>
</dbReference>
<evidence type="ECO:0000256" key="3">
    <source>
        <dbReference type="ARBA" id="ARBA00023172"/>
    </source>
</evidence>
<gene>
    <name evidence="7" type="ORF">E0L93_04690</name>
</gene>
<dbReference type="Gene3D" id="1.10.150.130">
    <property type="match status" value="1"/>
</dbReference>
<protein>
    <submittedName>
        <fullName evidence="7">Site-specific integrase</fullName>
    </submittedName>
</protein>
<dbReference type="GO" id="GO:0006310">
    <property type="term" value="P:DNA recombination"/>
    <property type="evidence" value="ECO:0007669"/>
    <property type="project" value="UniProtKB-KW"/>
</dbReference>
<dbReference type="RefSeq" id="WP_132689179.1">
    <property type="nucleotide sequence ID" value="NZ_SKBU01000008.1"/>
</dbReference>